<dbReference type="NCBIfam" id="TIGR02444">
    <property type="entry name" value="TIGR02444 family protein"/>
    <property type="match status" value="1"/>
</dbReference>
<dbReference type="Pfam" id="PF09523">
    <property type="entry name" value="DUF2390"/>
    <property type="match status" value="1"/>
</dbReference>
<organism evidence="1 2">
    <name type="scientific">Dongia mobilis</name>
    <dbReference type="NCBI Taxonomy" id="578943"/>
    <lineage>
        <taxon>Bacteria</taxon>
        <taxon>Pseudomonadati</taxon>
        <taxon>Pseudomonadota</taxon>
        <taxon>Alphaproteobacteria</taxon>
        <taxon>Rhodospirillales</taxon>
        <taxon>Dongiaceae</taxon>
        <taxon>Dongia</taxon>
    </lineage>
</organism>
<accession>A0A4R6WWC7</accession>
<protein>
    <submittedName>
        <fullName evidence="1">Uncharacterized protein (TIGR02444 family)</fullName>
    </submittedName>
</protein>
<proteinExistence type="predicted"/>
<dbReference type="AlphaFoldDB" id="A0A4R6WWC7"/>
<dbReference type="Proteomes" id="UP000295783">
    <property type="component" value="Unassembled WGS sequence"/>
</dbReference>
<name>A0A4R6WWC7_9PROT</name>
<dbReference type="EMBL" id="SNYW01000006">
    <property type="protein sequence ID" value="TDQ84500.1"/>
    <property type="molecule type" value="Genomic_DNA"/>
</dbReference>
<evidence type="ECO:0000313" key="2">
    <source>
        <dbReference type="Proteomes" id="UP000295783"/>
    </source>
</evidence>
<reference evidence="1 2" key="1">
    <citation type="submission" date="2019-03" db="EMBL/GenBank/DDBJ databases">
        <title>Genomic Encyclopedia of Type Strains, Phase III (KMG-III): the genomes of soil and plant-associated and newly described type strains.</title>
        <authorList>
            <person name="Whitman W."/>
        </authorList>
    </citation>
    <scope>NUCLEOTIDE SEQUENCE [LARGE SCALE GENOMIC DNA]</scope>
    <source>
        <strain evidence="1 2">CGMCC 1.7660</strain>
    </source>
</reference>
<dbReference type="RefSeq" id="WP_166645005.1">
    <property type="nucleotide sequence ID" value="NZ_SNYW01000006.1"/>
</dbReference>
<evidence type="ECO:0000313" key="1">
    <source>
        <dbReference type="EMBL" id="TDQ84500.1"/>
    </source>
</evidence>
<dbReference type="InterPro" id="IPR012659">
    <property type="entry name" value="CHP02444"/>
</dbReference>
<sequence length="168" mass="18526">MAIRLDPADFWSFSLALYCRPPVAQACLDLQDRRGADVNLLLAICWLAARGYETGVDGIEAAERAIASWNEAVLKPLRTTRRRLVNDFPDLARADRQSIKHGILSVELECEKVAQVWIAKALEPHAGSLSTLPARQLATAGFDRYLSKLVGIADGQDRTAIDTILNQL</sequence>
<gene>
    <name evidence="1" type="ORF">A8950_1057</name>
</gene>
<keyword evidence="2" id="KW-1185">Reference proteome</keyword>
<comment type="caution">
    <text evidence="1">The sequence shown here is derived from an EMBL/GenBank/DDBJ whole genome shotgun (WGS) entry which is preliminary data.</text>
</comment>